<proteinExistence type="predicted"/>
<dbReference type="PANTHER" id="PTHR33639:SF2">
    <property type="entry name" value="DUF393 DOMAIN-CONTAINING PROTEIN"/>
    <property type="match status" value="1"/>
</dbReference>
<dbReference type="InterPro" id="IPR007263">
    <property type="entry name" value="DCC1-like"/>
</dbReference>
<protein>
    <submittedName>
        <fullName evidence="1">Predicted thiol-disulfide oxidoreductase YuxK, DCC family</fullName>
    </submittedName>
</protein>
<keyword evidence="2" id="KW-1185">Reference proteome</keyword>
<evidence type="ECO:0000313" key="1">
    <source>
        <dbReference type="EMBL" id="SDW81799.1"/>
    </source>
</evidence>
<organism evidence="1 2">
    <name type="scientific">Hydrobacter penzbergensis</name>
    <dbReference type="NCBI Taxonomy" id="1235997"/>
    <lineage>
        <taxon>Bacteria</taxon>
        <taxon>Pseudomonadati</taxon>
        <taxon>Bacteroidota</taxon>
        <taxon>Chitinophagia</taxon>
        <taxon>Chitinophagales</taxon>
        <taxon>Chitinophagaceae</taxon>
        <taxon>Hydrobacter</taxon>
    </lineage>
</organism>
<gene>
    <name evidence="1" type="ORF">SAMN05444410_10636</name>
</gene>
<comment type="caution">
    <text evidence="1">The sequence shown here is derived from an EMBL/GenBank/DDBJ whole genome shotgun (WGS) entry which is preliminary data.</text>
</comment>
<dbReference type="Proteomes" id="UP000198711">
    <property type="component" value="Unassembled WGS sequence"/>
</dbReference>
<dbReference type="AlphaFoldDB" id="A0A8X8IEX1"/>
<name>A0A8X8IEX1_9BACT</name>
<dbReference type="PANTHER" id="PTHR33639">
    <property type="entry name" value="THIOL-DISULFIDE OXIDOREDUCTASE DCC"/>
    <property type="match status" value="1"/>
</dbReference>
<dbReference type="GO" id="GO:0015035">
    <property type="term" value="F:protein-disulfide reductase activity"/>
    <property type="evidence" value="ECO:0007669"/>
    <property type="project" value="InterPro"/>
</dbReference>
<dbReference type="RefSeq" id="WP_092723514.1">
    <property type="nucleotide sequence ID" value="NZ_FNNO01000006.1"/>
</dbReference>
<reference evidence="1 2" key="1">
    <citation type="submission" date="2016-10" db="EMBL/GenBank/DDBJ databases">
        <authorList>
            <person name="Varghese N."/>
            <person name="Submissions S."/>
        </authorList>
    </citation>
    <scope>NUCLEOTIDE SEQUENCE [LARGE SCALE GENOMIC DNA]</scope>
    <source>
        <strain evidence="1 2">DSM 25353</strain>
    </source>
</reference>
<dbReference type="EMBL" id="FNNO01000006">
    <property type="protein sequence ID" value="SDW81799.1"/>
    <property type="molecule type" value="Genomic_DNA"/>
</dbReference>
<dbReference type="Pfam" id="PF04134">
    <property type="entry name" value="DCC1-like"/>
    <property type="match status" value="1"/>
</dbReference>
<dbReference type="InterPro" id="IPR052927">
    <property type="entry name" value="DCC_oxidoreductase"/>
</dbReference>
<evidence type="ECO:0000313" key="2">
    <source>
        <dbReference type="Proteomes" id="UP000198711"/>
    </source>
</evidence>
<sequence>MNDVILFDGLCNLCNNSVQFVIRRDPGRRFRFASLQSEFGKRFLSTHHLPENDYNSFILFENGSVFTRSTAALRVIKKLNGGWPVLYALIVIPRFLRNGIYNLVARNRYRWFGKRNACWVPTPELNDLFFD</sequence>
<accession>A0A8X8IEX1</accession>